<dbReference type="Pfam" id="PF00583">
    <property type="entry name" value="Acetyltransf_1"/>
    <property type="match status" value="2"/>
</dbReference>
<dbReference type="Proteomes" id="UP000294933">
    <property type="component" value="Unassembled WGS sequence"/>
</dbReference>
<accession>A0A4Y7QJ09</accession>
<name>A0A4Y7QJ09_9AGAM</name>
<evidence type="ECO:0000256" key="1">
    <source>
        <dbReference type="SAM" id="MobiDB-lite"/>
    </source>
</evidence>
<gene>
    <name evidence="3" type="ORF">BD410DRAFT_835997</name>
</gene>
<dbReference type="SUPFAM" id="SSF55729">
    <property type="entry name" value="Acyl-CoA N-acyltransferases (Nat)"/>
    <property type="match status" value="3"/>
</dbReference>
<keyword evidence="4" id="KW-1185">Reference proteome</keyword>
<dbReference type="CDD" id="cd04301">
    <property type="entry name" value="NAT_SF"/>
    <property type="match status" value="3"/>
</dbReference>
<evidence type="ECO:0000259" key="2">
    <source>
        <dbReference type="PROSITE" id="PS51186"/>
    </source>
</evidence>
<dbReference type="PANTHER" id="PTHR42791:SF1">
    <property type="entry name" value="N-ACETYLTRANSFERASE DOMAIN-CONTAINING PROTEIN"/>
    <property type="match status" value="1"/>
</dbReference>
<dbReference type="OrthoDB" id="4738875at2759"/>
<dbReference type="AlphaFoldDB" id="A0A4Y7QJ09"/>
<feature type="compositionally biased region" description="Basic and acidic residues" evidence="1">
    <location>
        <begin position="15"/>
        <end position="33"/>
    </location>
</feature>
<dbReference type="EMBL" id="ML170160">
    <property type="protein sequence ID" value="TDL26890.1"/>
    <property type="molecule type" value="Genomic_DNA"/>
</dbReference>
<evidence type="ECO:0000313" key="3">
    <source>
        <dbReference type="EMBL" id="TDL26890.1"/>
    </source>
</evidence>
<organism evidence="3 4">
    <name type="scientific">Rickenella mellea</name>
    <dbReference type="NCBI Taxonomy" id="50990"/>
    <lineage>
        <taxon>Eukaryota</taxon>
        <taxon>Fungi</taxon>
        <taxon>Dikarya</taxon>
        <taxon>Basidiomycota</taxon>
        <taxon>Agaricomycotina</taxon>
        <taxon>Agaricomycetes</taxon>
        <taxon>Hymenochaetales</taxon>
        <taxon>Rickenellaceae</taxon>
        <taxon>Rickenella</taxon>
    </lineage>
</organism>
<proteinExistence type="predicted"/>
<dbReference type="InterPro" id="IPR000182">
    <property type="entry name" value="GNAT_dom"/>
</dbReference>
<feature type="domain" description="N-acetyltransferase" evidence="2">
    <location>
        <begin position="318"/>
        <end position="470"/>
    </location>
</feature>
<sequence length="482" mass="52962">MFCLQRTFKDTVNTHSEDQRKNSGYDEVSQKRSPESRKWEEEVLLPMCDKLDEDTIGSSAKLASYLLQFLAVAPESQGKGIGKALVTPIQSQADKFGIDTCLETATDLNSTLAIADNYLQANGLYDDVFLDKMANIAAQAFAHDPSTLPMCGGDLSIVPEKWRSFVRAGVVGGEMHVASLSDRIEDACGFAVWYAPGQEFLGTEEQKTKTGFDVYIKKFGPLTKGLMENTVGSEADSKMYRLQFLAVSPDSQRRGVAKALMGHMLQKAHDIFLDKMANIAAQAFVDYPSTLPQCGGDLSMVPEKWRSFVRAGVVGGEMYVASLSDRIEESCGFSVWYAPGQQFLGTEEQKTTTGFDVYIKKFDEEFLQYWNTVVGPLTKGLVEKTVGSEADAKMYHLQFLAVSPDSQRRGVAKALMGHMLQKTDAMGVDTALETATESDVSIYERMGYVLKGQVTLPLRFGDFPLSDMHGPAVKLEGSQGTA</sequence>
<dbReference type="Pfam" id="PF13673">
    <property type="entry name" value="Acetyltransf_10"/>
    <property type="match status" value="1"/>
</dbReference>
<evidence type="ECO:0000313" key="4">
    <source>
        <dbReference type="Proteomes" id="UP000294933"/>
    </source>
</evidence>
<reference evidence="3 4" key="1">
    <citation type="submission" date="2018-06" db="EMBL/GenBank/DDBJ databases">
        <title>A transcriptomic atlas of mushroom development highlights an independent origin of complex multicellularity.</title>
        <authorList>
            <consortium name="DOE Joint Genome Institute"/>
            <person name="Krizsan K."/>
            <person name="Almasi E."/>
            <person name="Merenyi Z."/>
            <person name="Sahu N."/>
            <person name="Viragh M."/>
            <person name="Koszo T."/>
            <person name="Mondo S."/>
            <person name="Kiss B."/>
            <person name="Balint B."/>
            <person name="Kues U."/>
            <person name="Barry K."/>
            <person name="Hegedus J.C."/>
            <person name="Henrissat B."/>
            <person name="Johnson J."/>
            <person name="Lipzen A."/>
            <person name="Ohm R."/>
            <person name="Nagy I."/>
            <person name="Pangilinan J."/>
            <person name="Yan J."/>
            <person name="Xiong Y."/>
            <person name="Grigoriev I.V."/>
            <person name="Hibbett D.S."/>
            <person name="Nagy L.G."/>
        </authorList>
    </citation>
    <scope>NUCLEOTIDE SEQUENCE [LARGE SCALE GENOMIC DNA]</scope>
    <source>
        <strain evidence="3 4">SZMC22713</strain>
    </source>
</reference>
<feature type="region of interest" description="Disordered" evidence="1">
    <location>
        <begin position="13"/>
        <end position="33"/>
    </location>
</feature>
<protein>
    <recommendedName>
        <fullName evidence="2">N-acetyltransferase domain-containing protein</fullName>
    </recommendedName>
</protein>
<dbReference type="STRING" id="50990.A0A4Y7QJ09"/>
<dbReference type="PROSITE" id="PS51186">
    <property type="entry name" value="GNAT"/>
    <property type="match status" value="1"/>
</dbReference>
<dbReference type="GO" id="GO:0016747">
    <property type="term" value="F:acyltransferase activity, transferring groups other than amino-acyl groups"/>
    <property type="evidence" value="ECO:0007669"/>
    <property type="project" value="InterPro"/>
</dbReference>
<dbReference type="InterPro" id="IPR016181">
    <property type="entry name" value="Acyl_CoA_acyltransferase"/>
</dbReference>
<dbReference type="InterPro" id="IPR052523">
    <property type="entry name" value="Trichothecene_AcTrans"/>
</dbReference>
<dbReference type="PANTHER" id="PTHR42791">
    <property type="entry name" value="GNAT FAMILY ACETYLTRANSFERASE"/>
    <property type="match status" value="1"/>
</dbReference>
<dbReference type="Gene3D" id="3.40.630.30">
    <property type="match status" value="3"/>
</dbReference>
<dbReference type="VEuPathDB" id="FungiDB:BD410DRAFT_835997"/>